<dbReference type="RefSeq" id="WP_033500086.1">
    <property type="nucleotide sequence ID" value="NZ_JDUX01000010.1"/>
</dbReference>
<proteinExistence type="predicted"/>
<gene>
    <name evidence="2" type="ORF">BSTER_1736</name>
</gene>
<dbReference type="AlphaFoldDB" id="A0A087DKH4"/>
<dbReference type="Pfam" id="PF04860">
    <property type="entry name" value="Phage_portal"/>
    <property type="match status" value="1"/>
</dbReference>
<evidence type="ECO:0000313" key="2">
    <source>
        <dbReference type="EMBL" id="KFI96024.1"/>
    </source>
</evidence>
<dbReference type="Proteomes" id="UP000029091">
    <property type="component" value="Unassembled WGS sequence"/>
</dbReference>
<name>A0A087DKH4_BIFAD</name>
<organism evidence="2 3">
    <name type="scientific">Bifidobacterium adolescentis JCM 15918</name>
    <dbReference type="NCBI Taxonomy" id="1437612"/>
    <lineage>
        <taxon>Bacteria</taxon>
        <taxon>Bacillati</taxon>
        <taxon>Actinomycetota</taxon>
        <taxon>Actinomycetes</taxon>
        <taxon>Bifidobacteriales</taxon>
        <taxon>Bifidobacteriaceae</taxon>
        <taxon>Bifidobacterium</taxon>
    </lineage>
</organism>
<dbReference type="EMBL" id="JGZQ01000009">
    <property type="protein sequence ID" value="KFI96024.1"/>
    <property type="molecule type" value="Genomic_DNA"/>
</dbReference>
<feature type="region of interest" description="Disordered" evidence="1">
    <location>
        <begin position="398"/>
        <end position="427"/>
    </location>
</feature>
<accession>A0A087DKH4</accession>
<feature type="compositionally biased region" description="Polar residues" evidence="1">
    <location>
        <begin position="401"/>
        <end position="427"/>
    </location>
</feature>
<protein>
    <submittedName>
        <fullName evidence="2">Phage portal protein</fullName>
    </submittedName>
</protein>
<dbReference type="InterPro" id="IPR006944">
    <property type="entry name" value="Phage/GTA_portal"/>
</dbReference>
<comment type="caution">
    <text evidence="2">The sequence shown here is derived from an EMBL/GenBank/DDBJ whole genome shotgun (WGS) entry which is preliminary data.</text>
</comment>
<evidence type="ECO:0000256" key="1">
    <source>
        <dbReference type="SAM" id="MobiDB-lite"/>
    </source>
</evidence>
<evidence type="ECO:0000313" key="3">
    <source>
        <dbReference type="Proteomes" id="UP000029091"/>
    </source>
</evidence>
<sequence>MGFFSRWLKKSPVSVAQKFSESPVNISQVAQLPIDWFGAGVYEREAAVRTVIDHIARNIASMPFKVYTRQPDGDRVEDTTSPLAQLMAKPSVLPGMTRYRFFYSLLCDGLLNDRWLCLLDADKKTGRLWLRRIPVQNFTLSGNTLDEITGVQISTGQPEGSQYFKLPDPQILLDVGYSTSGIGGSPVSGTLAPLLAEAREMAEYRRAIAKNGGQIPAYISRPKEMPWPSQEAQDEFVQGMRNYKAGGNLAGGWPLLNDGMEIKTVDAFKPIDMQDIDARDRIRIDVANAFHIAPENLGFRSGTNSNIASFKEQMWNVELMPYIVAFEQSLNLLLPDALGQPDAYIEANVDAKLRGTFSEQYQALSTATGRSFMTTNEARRILNYPKLDGGDELVTPLNVATGGQPSPQDGGRTQNAQQNNPVNGEGQ</sequence>
<reference evidence="2 3" key="1">
    <citation type="submission" date="2014-03" db="EMBL/GenBank/DDBJ databases">
        <title>Genomics of Bifidobacteria.</title>
        <authorList>
            <person name="Ventura M."/>
            <person name="Milani C."/>
            <person name="Lugli G.A."/>
        </authorList>
    </citation>
    <scope>NUCLEOTIDE SEQUENCE [LARGE SCALE GENOMIC DNA]</scope>
    <source>
        <strain evidence="3">JCM 15918</strain>
    </source>
</reference>